<evidence type="ECO:0000313" key="4">
    <source>
        <dbReference type="Proteomes" id="UP000485058"/>
    </source>
</evidence>
<comment type="caution">
    <text evidence="3">The sequence shown here is derived from an EMBL/GenBank/DDBJ whole genome shotgun (WGS) entry which is preliminary data.</text>
</comment>
<gene>
    <name evidence="3" type="ORF">HaLaN_31057</name>
</gene>
<feature type="region of interest" description="Disordered" evidence="1">
    <location>
        <begin position="27"/>
        <end position="49"/>
    </location>
</feature>
<protein>
    <submittedName>
        <fullName evidence="3">Uncharacterized protein</fullName>
    </submittedName>
</protein>
<dbReference type="EMBL" id="BLLF01006072">
    <property type="protein sequence ID" value="GFH31925.1"/>
    <property type="molecule type" value="Genomic_DNA"/>
</dbReference>
<reference evidence="3 4" key="1">
    <citation type="submission" date="2020-02" db="EMBL/GenBank/DDBJ databases">
        <title>Draft genome sequence of Haematococcus lacustris strain NIES-144.</title>
        <authorList>
            <person name="Morimoto D."/>
            <person name="Nakagawa S."/>
            <person name="Yoshida T."/>
            <person name="Sawayama S."/>
        </authorList>
    </citation>
    <scope>NUCLEOTIDE SEQUENCE [LARGE SCALE GENOMIC DNA]</scope>
    <source>
        <strain evidence="3 4">NIES-144</strain>
    </source>
</reference>
<evidence type="ECO:0000313" key="3">
    <source>
        <dbReference type="EMBL" id="GFH31925.1"/>
    </source>
</evidence>
<organism evidence="3 4">
    <name type="scientific">Haematococcus lacustris</name>
    <name type="common">Green alga</name>
    <name type="synonym">Haematococcus pluvialis</name>
    <dbReference type="NCBI Taxonomy" id="44745"/>
    <lineage>
        <taxon>Eukaryota</taxon>
        <taxon>Viridiplantae</taxon>
        <taxon>Chlorophyta</taxon>
        <taxon>core chlorophytes</taxon>
        <taxon>Chlorophyceae</taxon>
        <taxon>CS clade</taxon>
        <taxon>Chlamydomonadales</taxon>
        <taxon>Haematococcaceae</taxon>
        <taxon>Haematococcus</taxon>
    </lineage>
</organism>
<feature type="chain" id="PRO_5025412049" evidence="2">
    <location>
        <begin position="19"/>
        <end position="228"/>
    </location>
</feature>
<feature type="compositionally biased region" description="Pro residues" evidence="1">
    <location>
        <begin position="27"/>
        <end position="48"/>
    </location>
</feature>
<feature type="signal peptide" evidence="2">
    <location>
        <begin position="1"/>
        <end position="18"/>
    </location>
</feature>
<dbReference type="Proteomes" id="UP000485058">
    <property type="component" value="Unassembled WGS sequence"/>
</dbReference>
<accession>A0A6A0AH53</accession>
<keyword evidence="4" id="KW-1185">Reference proteome</keyword>
<evidence type="ECO:0000256" key="2">
    <source>
        <dbReference type="SAM" id="SignalP"/>
    </source>
</evidence>
<evidence type="ECO:0000256" key="1">
    <source>
        <dbReference type="SAM" id="MobiDB-lite"/>
    </source>
</evidence>
<proteinExistence type="predicted"/>
<name>A0A6A0AH53_HAELA</name>
<sequence length="228" mass="24596">MSFTALLTCLIFVHGLSAQPTGIMPAPSPPILVSRPPAPSLSTPPPPHSKATATPLLVTFYGPDLWSLLTSWGSGIRALLEAQESPNLSLQGLSAPGMCASQLLTLNTTALLNTSLTAQELMPGLGYFATDVAQLLRDHLQDSSIQVQVPDFCAGNRTVASFIDNRTRVNGPWPTLYVTINLLTTEPERLSSPIGPLRQLLVNCRGALTRQDSLGFFTRYGMPFHRCQ</sequence>
<dbReference type="AlphaFoldDB" id="A0A6A0AH53"/>
<feature type="non-terminal residue" evidence="3">
    <location>
        <position position="228"/>
    </location>
</feature>
<keyword evidence="2" id="KW-0732">Signal</keyword>